<dbReference type="OrthoDB" id="10502091at2759"/>
<organism evidence="2 3">
    <name type="scientific">Ectocarpus siliculosus</name>
    <name type="common">Brown alga</name>
    <name type="synonym">Conferva siliculosa</name>
    <dbReference type="NCBI Taxonomy" id="2880"/>
    <lineage>
        <taxon>Eukaryota</taxon>
        <taxon>Sar</taxon>
        <taxon>Stramenopiles</taxon>
        <taxon>Ochrophyta</taxon>
        <taxon>PX clade</taxon>
        <taxon>Phaeophyceae</taxon>
        <taxon>Ectocarpales</taxon>
        <taxon>Ectocarpaceae</taxon>
        <taxon>Ectocarpus</taxon>
    </lineage>
</organism>
<dbReference type="EMBL" id="FN649740">
    <property type="protein sequence ID" value="CBN78020.1"/>
    <property type="molecule type" value="Genomic_DNA"/>
</dbReference>
<keyword evidence="3" id="KW-1185">Reference proteome</keyword>
<dbReference type="Proteomes" id="UP000002630">
    <property type="component" value="Linkage Group LG15"/>
</dbReference>
<reference evidence="2 3" key="1">
    <citation type="journal article" date="2010" name="Nature">
        <title>The Ectocarpus genome and the independent evolution of multicellularity in brown algae.</title>
        <authorList>
            <person name="Cock J.M."/>
            <person name="Sterck L."/>
            <person name="Rouze P."/>
            <person name="Scornet D."/>
            <person name="Allen A.E."/>
            <person name="Amoutzias G."/>
            <person name="Anthouard V."/>
            <person name="Artiguenave F."/>
            <person name="Aury J.M."/>
            <person name="Badger J.H."/>
            <person name="Beszteri B."/>
            <person name="Billiau K."/>
            <person name="Bonnet E."/>
            <person name="Bothwell J.H."/>
            <person name="Bowler C."/>
            <person name="Boyen C."/>
            <person name="Brownlee C."/>
            <person name="Carrano C.J."/>
            <person name="Charrier B."/>
            <person name="Cho G.Y."/>
            <person name="Coelho S.M."/>
            <person name="Collen J."/>
            <person name="Corre E."/>
            <person name="Da Silva C."/>
            <person name="Delage L."/>
            <person name="Delaroque N."/>
            <person name="Dittami S.M."/>
            <person name="Doulbeau S."/>
            <person name="Elias M."/>
            <person name="Farnham G."/>
            <person name="Gachon C.M."/>
            <person name="Gschloessl B."/>
            <person name="Heesch S."/>
            <person name="Jabbari K."/>
            <person name="Jubin C."/>
            <person name="Kawai H."/>
            <person name="Kimura K."/>
            <person name="Kloareg B."/>
            <person name="Kupper F.C."/>
            <person name="Lang D."/>
            <person name="Le Bail A."/>
            <person name="Leblanc C."/>
            <person name="Lerouge P."/>
            <person name="Lohr M."/>
            <person name="Lopez P.J."/>
            <person name="Martens C."/>
            <person name="Maumus F."/>
            <person name="Michel G."/>
            <person name="Miranda-Saavedra D."/>
            <person name="Morales J."/>
            <person name="Moreau H."/>
            <person name="Motomura T."/>
            <person name="Nagasato C."/>
            <person name="Napoli C.A."/>
            <person name="Nelson D.R."/>
            <person name="Nyvall-Collen P."/>
            <person name="Peters A.F."/>
            <person name="Pommier C."/>
            <person name="Potin P."/>
            <person name="Poulain J."/>
            <person name="Quesneville H."/>
            <person name="Read B."/>
            <person name="Rensing S.A."/>
            <person name="Ritter A."/>
            <person name="Rousvoal S."/>
            <person name="Samanta M."/>
            <person name="Samson G."/>
            <person name="Schroeder D.C."/>
            <person name="Segurens B."/>
            <person name="Strittmatter M."/>
            <person name="Tonon T."/>
            <person name="Tregear J.W."/>
            <person name="Valentin K."/>
            <person name="von Dassow P."/>
            <person name="Yamagishi T."/>
            <person name="Van de Peer Y."/>
            <person name="Wincker P."/>
        </authorList>
    </citation>
    <scope>NUCLEOTIDE SEQUENCE [LARGE SCALE GENOMIC DNA]</scope>
    <source>
        <strain evidence="3">Ec32 / CCAP1310/4</strain>
    </source>
</reference>
<dbReference type="AlphaFoldDB" id="D8LTH9"/>
<gene>
    <name evidence="2" type="ORF">Esi_0082_0028</name>
</gene>
<evidence type="ECO:0000313" key="2">
    <source>
        <dbReference type="EMBL" id="CBN78020.1"/>
    </source>
</evidence>
<dbReference type="InParanoid" id="D8LTH9"/>
<name>D8LTH9_ECTSI</name>
<sequence>MLSSPPAEVDSDTVSEGGDIGAPANSHLVVTPAITRAAAATVATAPTVGGLGVRSAALGNDDVFTLSSPTSFPGGPRIELRMTASELRRARQTKAAALKKLLATMLQDAKVQAGELDVVHGMSGPAITRSNLSGAAAAAAAAEAAAVVTRANLHTTALLVSGKEEREKASKSTSNSAVRNVGYSGRDIGSKVAERWGATLLLHRVKRARAADSSPLGPCGVAAAPGDISVVPITTASSQRRQLWALAIRENELRHERMKEDSRSEYDVRQKELLSWMVDEEAGRHDHLDGTAGPPPPVWLDTDRCTADGGDRSPFVA</sequence>
<accession>D8LTH9</accession>
<feature type="region of interest" description="Disordered" evidence="1">
    <location>
        <begin position="1"/>
        <end position="22"/>
    </location>
</feature>
<feature type="region of interest" description="Disordered" evidence="1">
    <location>
        <begin position="285"/>
        <end position="317"/>
    </location>
</feature>
<evidence type="ECO:0000256" key="1">
    <source>
        <dbReference type="SAM" id="MobiDB-lite"/>
    </source>
</evidence>
<protein>
    <submittedName>
        <fullName evidence="2">Uncharacterized protein</fullName>
    </submittedName>
</protein>
<proteinExistence type="predicted"/>
<evidence type="ECO:0000313" key="3">
    <source>
        <dbReference type="Proteomes" id="UP000002630"/>
    </source>
</evidence>
<feature type="compositionally biased region" description="Basic and acidic residues" evidence="1">
    <location>
        <begin position="301"/>
        <end position="311"/>
    </location>
</feature>
<dbReference type="EMBL" id="FN649056">
    <property type="protein sequence ID" value="CBN78020.1"/>
    <property type="molecule type" value="Genomic_DNA"/>
</dbReference>